<reference evidence="1 2" key="1">
    <citation type="submission" date="2018-04" db="EMBL/GenBank/DDBJ databases">
        <title>Pararhodobacter oceanense sp. nov., isolated from marine intertidal sediment.</title>
        <authorList>
            <person name="Wang X.-L."/>
            <person name="Du Z.-J."/>
        </authorList>
    </citation>
    <scope>NUCLEOTIDE SEQUENCE [LARGE SCALE GENOMIC DNA]</scope>
    <source>
        <strain evidence="1 2">AM505</strain>
    </source>
</reference>
<dbReference type="RefSeq" id="WP_116558445.1">
    <property type="nucleotide sequence ID" value="NZ_QDKM01000004.1"/>
</dbReference>
<sequence length="148" mass="16936">MPEIPKIPDAPEARIRLKRAYRAVRVSDGTRVLVDRLWPRGIAKERLRLHLWMKEIAPSTDLRRQVHAGDLTWPEFQQRYRQELSGKDALLRQLAGFAQDGIVTLVYGAKDEAQNHAIVLRDYLQDYMAQTRGKPDASASKPQPEAPI</sequence>
<dbReference type="AlphaFoldDB" id="A0A2T8HT67"/>
<dbReference type="InterPro" id="IPR052552">
    <property type="entry name" value="YeaO-like"/>
</dbReference>
<dbReference type="OrthoDB" id="9790745at2"/>
<comment type="caution">
    <text evidence="1">The sequence shown here is derived from an EMBL/GenBank/DDBJ whole genome shotgun (WGS) entry which is preliminary data.</text>
</comment>
<name>A0A2T8HT67_9RHOB</name>
<keyword evidence="2" id="KW-1185">Reference proteome</keyword>
<dbReference type="PANTHER" id="PTHR36849">
    <property type="entry name" value="CYTOPLASMIC PROTEIN-RELATED"/>
    <property type="match status" value="1"/>
</dbReference>
<dbReference type="Pfam" id="PF22752">
    <property type="entry name" value="DUF488-N3i"/>
    <property type="match status" value="1"/>
</dbReference>
<accession>A0A2T8HT67</accession>
<protein>
    <recommendedName>
        <fullName evidence="3">DUF488 domain-containing protein</fullName>
    </recommendedName>
</protein>
<dbReference type="Proteomes" id="UP000245911">
    <property type="component" value="Unassembled WGS sequence"/>
</dbReference>
<evidence type="ECO:0008006" key="3">
    <source>
        <dbReference type="Google" id="ProtNLM"/>
    </source>
</evidence>
<evidence type="ECO:0000313" key="1">
    <source>
        <dbReference type="EMBL" id="PVH28611.1"/>
    </source>
</evidence>
<gene>
    <name evidence="1" type="ORF">DDE20_10435</name>
</gene>
<evidence type="ECO:0000313" key="2">
    <source>
        <dbReference type="Proteomes" id="UP000245911"/>
    </source>
</evidence>
<organism evidence="1 2">
    <name type="scientific">Pararhodobacter oceanensis</name>
    <dbReference type="NCBI Taxonomy" id="2172121"/>
    <lineage>
        <taxon>Bacteria</taxon>
        <taxon>Pseudomonadati</taxon>
        <taxon>Pseudomonadota</taxon>
        <taxon>Alphaproteobacteria</taxon>
        <taxon>Rhodobacterales</taxon>
        <taxon>Paracoccaceae</taxon>
        <taxon>Pararhodobacter</taxon>
    </lineage>
</organism>
<dbReference type="EMBL" id="QDKM01000004">
    <property type="protein sequence ID" value="PVH28611.1"/>
    <property type="molecule type" value="Genomic_DNA"/>
</dbReference>
<proteinExistence type="predicted"/>
<dbReference type="PANTHER" id="PTHR36849:SF1">
    <property type="entry name" value="CYTOPLASMIC PROTEIN"/>
    <property type="match status" value="1"/>
</dbReference>